<name>K9AGT2_9STAP</name>
<evidence type="ECO:0000313" key="2">
    <source>
        <dbReference type="Proteomes" id="UP000009885"/>
    </source>
</evidence>
<dbReference type="PROSITE" id="PS51257">
    <property type="entry name" value="PROKAR_LIPOPROTEIN"/>
    <property type="match status" value="1"/>
</dbReference>
<dbReference type="EMBL" id="AMSQ01000033">
    <property type="protein sequence ID" value="EKU45301.1"/>
    <property type="molecule type" value="Genomic_DNA"/>
</dbReference>
<sequence>MRKCIVLSVLFVVVLLGGCQSKTDESILSQQSGDIKEVKLADFIGLDAFNENFDKEYTKTEDIDVFKKGFQQAEEKKYDIEKYDYNIKITLSDGTDRDLHLTKNDQDEIVLKYIGDSTDTYVIDPKHSSEIIKLIY</sequence>
<keyword evidence="2" id="KW-1185">Reference proteome</keyword>
<dbReference type="AlphaFoldDB" id="K9AGT2"/>
<protein>
    <recommendedName>
        <fullName evidence="3">Lipoprotein</fullName>
    </recommendedName>
</protein>
<gene>
    <name evidence="1" type="ORF">C273_11396</name>
</gene>
<comment type="caution">
    <text evidence="1">The sequence shown here is derived from an EMBL/GenBank/DDBJ whole genome shotgun (WGS) entry which is preliminary data.</text>
</comment>
<reference evidence="1 2" key="1">
    <citation type="journal article" date="2013" name="Genome Announc.">
        <title>Genome Sequence of Staphylococcus massiliensis Strain S46, Isolated from the Surface of Healthy Human Skin.</title>
        <authorList>
            <person name="Srivastav R."/>
            <person name="Singh A."/>
            <person name="Jangir P.K."/>
            <person name="Kumari C."/>
            <person name="Muduli S."/>
            <person name="Sharma R."/>
        </authorList>
    </citation>
    <scope>NUCLEOTIDE SEQUENCE [LARGE SCALE GENOMIC DNA]</scope>
    <source>
        <strain evidence="1 2">S46</strain>
    </source>
</reference>
<evidence type="ECO:0008006" key="3">
    <source>
        <dbReference type="Google" id="ProtNLM"/>
    </source>
</evidence>
<dbReference type="PATRIC" id="fig|1229783.3.peg.2255"/>
<accession>K9AGT2</accession>
<evidence type="ECO:0000313" key="1">
    <source>
        <dbReference type="EMBL" id="EKU45301.1"/>
    </source>
</evidence>
<dbReference type="STRING" id="1229783.C273_11396"/>
<dbReference type="OrthoDB" id="2974386at2"/>
<dbReference type="Proteomes" id="UP000009885">
    <property type="component" value="Unassembled WGS sequence"/>
</dbReference>
<organism evidence="1 2">
    <name type="scientific">Staphylococcus massiliensis S46</name>
    <dbReference type="NCBI Taxonomy" id="1229783"/>
    <lineage>
        <taxon>Bacteria</taxon>
        <taxon>Bacillati</taxon>
        <taxon>Bacillota</taxon>
        <taxon>Bacilli</taxon>
        <taxon>Bacillales</taxon>
        <taxon>Staphylococcaceae</taxon>
        <taxon>Staphylococcus</taxon>
    </lineage>
</organism>
<proteinExistence type="predicted"/>
<dbReference type="RefSeq" id="WP_009385241.1">
    <property type="nucleotide sequence ID" value="NZ_AMSQ01000033.1"/>
</dbReference>